<dbReference type="EMBL" id="AYSV01000146">
    <property type="protein sequence ID" value="ETD66357.1"/>
    <property type="molecule type" value="Genomic_DNA"/>
</dbReference>
<evidence type="ECO:0000256" key="1">
    <source>
        <dbReference type="ARBA" id="ARBA00010169"/>
    </source>
</evidence>
<comment type="similarity">
    <text evidence="1">Belongs to the CutA family.</text>
</comment>
<reference evidence="2 3" key="1">
    <citation type="submission" date="2013-11" db="EMBL/GenBank/DDBJ databases">
        <title>Genomic analysis of Pelistega sp. HM-7.</title>
        <authorList>
            <person name="Kumbhare S.V."/>
            <person name="Shetty S.A."/>
            <person name="Sharma O."/>
            <person name="Dhotre D.P."/>
        </authorList>
    </citation>
    <scope>NUCLEOTIDE SEQUENCE [LARGE SCALE GENOMIC DNA]</scope>
    <source>
        <strain evidence="2 3">HM-7</strain>
    </source>
</reference>
<proteinExistence type="inferred from homology"/>
<dbReference type="InterPro" id="IPR004323">
    <property type="entry name" value="Ion_tolerance_CutA"/>
</dbReference>
<keyword evidence="3" id="KW-1185">Reference proteome</keyword>
<dbReference type="InterPro" id="IPR015867">
    <property type="entry name" value="N-reg_PII/ATP_PRibTrfase_C"/>
</dbReference>
<evidence type="ECO:0000313" key="2">
    <source>
        <dbReference type="EMBL" id="ETD66357.1"/>
    </source>
</evidence>
<dbReference type="OrthoDB" id="37622at2"/>
<evidence type="ECO:0000313" key="3">
    <source>
        <dbReference type="Proteomes" id="UP000018766"/>
    </source>
</evidence>
<accession>V8FSI0</accession>
<dbReference type="AlphaFoldDB" id="V8FSI0"/>
<dbReference type="Proteomes" id="UP000018766">
    <property type="component" value="Unassembled WGS sequence"/>
</dbReference>
<comment type="caution">
    <text evidence="2">The sequence shown here is derived from an EMBL/GenBank/DDBJ whole genome shotgun (WGS) entry which is preliminary data.</text>
</comment>
<dbReference type="GO" id="GO:0005507">
    <property type="term" value="F:copper ion binding"/>
    <property type="evidence" value="ECO:0007669"/>
    <property type="project" value="TreeGrafter"/>
</dbReference>
<sequence length="108" mass="12145">MESPIALLIQTSVPDLLFAKRLAHILVEDKYAACVHLSPMGLSMYLWQDNLEGSEEIILTIKTSTAKQQACMAKIKELHPYEVPEIICLPIIGGDSEYLTWINQQTTE</sequence>
<dbReference type="SUPFAM" id="SSF54913">
    <property type="entry name" value="GlnB-like"/>
    <property type="match status" value="1"/>
</dbReference>
<dbReference type="GO" id="GO:0010038">
    <property type="term" value="P:response to metal ion"/>
    <property type="evidence" value="ECO:0007669"/>
    <property type="project" value="InterPro"/>
</dbReference>
<dbReference type="Gene3D" id="3.30.70.120">
    <property type="match status" value="1"/>
</dbReference>
<name>V8FSI0_9BURK</name>
<dbReference type="Pfam" id="PF03091">
    <property type="entry name" value="CutA1"/>
    <property type="match status" value="1"/>
</dbReference>
<dbReference type="InterPro" id="IPR011322">
    <property type="entry name" value="N-reg_PII-like_a/b"/>
</dbReference>
<dbReference type="PANTHER" id="PTHR23419">
    <property type="entry name" value="DIVALENT CATION TOLERANCE CUTA-RELATED"/>
    <property type="match status" value="1"/>
</dbReference>
<dbReference type="PANTHER" id="PTHR23419:SF8">
    <property type="entry name" value="FI09726P"/>
    <property type="match status" value="1"/>
</dbReference>
<protein>
    <submittedName>
        <fullName evidence="2">Divalent ion tolerance protein CutA</fullName>
    </submittedName>
</protein>
<gene>
    <name evidence="2" type="ORF">V757_12800</name>
</gene>
<dbReference type="RefSeq" id="WP_023953531.1">
    <property type="nucleotide sequence ID" value="NZ_AYSV01000146.1"/>
</dbReference>
<organism evidence="2 3">
    <name type="scientific">Pelistega indica</name>
    <dbReference type="NCBI Taxonomy" id="1414851"/>
    <lineage>
        <taxon>Bacteria</taxon>
        <taxon>Pseudomonadati</taxon>
        <taxon>Pseudomonadota</taxon>
        <taxon>Betaproteobacteria</taxon>
        <taxon>Burkholderiales</taxon>
        <taxon>Alcaligenaceae</taxon>
        <taxon>Pelistega</taxon>
    </lineage>
</organism>